<gene>
    <name evidence="2" type="ORF">K437DRAFT_268933</name>
</gene>
<proteinExistence type="predicted"/>
<evidence type="ECO:0000313" key="3">
    <source>
        <dbReference type="Proteomes" id="UP000027361"/>
    </source>
</evidence>
<comment type="caution">
    <text evidence="2">The sequence shown here is derived from an EMBL/GenBank/DDBJ whole genome shotgun (WGS) entry which is preliminary data.</text>
</comment>
<dbReference type="PANTHER" id="PTHR22872:SF2">
    <property type="entry name" value="INHIBITOR OF BRUTON TYROSINE KINASE"/>
    <property type="match status" value="1"/>
</dbReference>
<dbReference type="Proteomes" id="UP000027361">
    <property type="component" value="Unassembled WGS sequence"/>
</dbReference>
<dbReference type="GeneID" id="25266067"/>
<evidence type="ECO:0000313" key="2">
    <source>
        <dbReference type="EMBL" id="KDN43934.1"/>
    </source>
</evidence>
<organism evidence="2 3">
    <name type="scientific">Tilletiaria anomala (strain ATCC 24038 / CBS 436.72 / UBC 951)</name>
    <dbReference type="NCBI Taxonomy" id="1037660"/>
    <lineage>
        <taxon>Eukaryota</taxon>
        <taxon>Fungi</taxon>
        <taxon>Dikarya</taxon>
        <taxon>Basidiomycota</taxon>
        <taxon>Ustilaginomycotina</taxon>
        <taxon>Exobasidiomycetes</taxon>
        <taxon>Georgefischeriales</taxon>
        <taxon>Tilletiariaceae</taxon>
        <taxon>Tilletiaria</taxon>
    </lineage>
</organism>
<protein>
    <recommendedName>
        <fullName evidence="4">BTB domain-containing protein</fullName>
    </recommendedName>
</protein>
<dbReference type="RefSeq" id="XP_013242555.1">
    <property type="nucleotide sequence ID" value="XM_013387101.1"/>
</dbReference>
<dbReference type="InterPro" id="IPR051625">
    <property type="entry name" value="Signaling_Regulatory_Domain"/>
</dbReference>
<dbReference type="AlphaFoldDB" id="A0A066VYQ0"/>
<dbReference type="STRING" id="1037660.A0A066VYQ0"/>
<sequence>MKQIAATDYATACLFHNCDVLVLHNDAAHRVTFPFNRFRADLAMNAYGPHRPQQERAKPIITKITSSGTTFVATSDMGDLFTFSIDQPSDSVRDVTIASDGSAILCTELGHVFVRAKRSEGGGGAQTSKYTPNIGGKGVRKGGFKFYQIPHLQRVVKVAMNASGGFCAIRSDAIGKEIKARGGSLEEALQSQLPHLRTYSLQDSDQGISISVGIMNVMTPVPEVEEQSDTDDGEDERASSLRYVRIAQLIGESVRRRVPVLAKALETPGTKGILPPGVGGKQAAPGIVTLTLPSCSFHTTLFLLHYLYADDLPPVWTASIGMQVERSYSALRIDRETVRNQRQTLAALLQLSALAPSLESPVPRPPTLTLRRDMESAFEKYVSSPDAGADIYDVELRFKRSDRTSSLGDPASVPFVHLGAEPPPFSSGRWKGGLLEIDMTNMQWTIMQVVLRYLYANSGVAVFKGCNQGVAQEDFIDDIVEVLAAVDHLLLEKLSL</sequence>
<dbReference type="EMBL" id="JMSN01000056">
    <property type="protein sequence ID" value="KDN43934.1"/>
    <property type="molecule type" value="Genomic_DNA"/>
</dbReference>
<dbReference type="OrthoDB" id="1893551at2759"/>
<dbReference type="HOGENOM" id="CLU_550029_0_0_1"/>
<keyword evidence="1" id="KW-0677">Repeat</keyword>
<dbReference type="PANTHER" id="PTHR22872">
    <property type="entry name" value="BTK-BINDING PROTEIN-RELATED"/>
    <property type="match status" value="1"/>
</dbReference>
<accession>A0A066VYQ0</accession>
<name>A0A066VYQ0_TILAU</name>
<evidence type="ECO:0000256" key="1">
    <source>
        <dbReference type="ARBA" id="ARBA00022737"/>
    </source>
</evidence>
<reference evidence="2 3" key="1">
    <citation type="submission" date="2014-05" db="EMBL/GenBank/DDBJ databases">
        <title>Draft genome sequence of a rare smut relative, Tilletiaria anomala UBC 951.</title>
        <authorList>
            <consortium name="DOE Joint Genome Institute"/>
            <person name="Toome M."/>
            <person name="Kuo A."/>
            <person name="Henrissat B."/>
            <person name="Lipzen A."/>
            <person name="Tritt A."/>
            <person name="Yoshinaga Y."/>
            <person name="Zane M."/>
            <person name="Barry K."/>
            <person name="Grigoriev I.V."/>
            <person name="Spatafora J.W."/>
            <person name="Aimea M.C."/>
        </authorList>
    </citation>
    <scope>NUCLEOTIDE SEQUENCE [LARGE SCALE GENOMIC DNA]</scope>
    <source>
        <strain evidence="2 3">UBC 951</strain>
    </source>
</reference>
<dbReference type="InParanoid" id="A0A066VYQ0"/>
<keyword evidence="3" id="KW-1185">Reference proteome</keyword>
<evidence type="ECO:0008006" key="4">
    <source>
        <dbReference type="Google" id="ProtNLM"/>
    </source>
</evidence>